<keyword evidence="2" id="KW-1185">Reference proteome</keyword>
<gene>
    <name evidence="1" type="ORF">Airi02_099110</name>
</gene>
<reference evidence="1" key="1">
    <citation type="submission" date="2023-03" db="EMBL/GenBank/DDBJ databases">
        <title>Actinoallomurus iriomotensis NBRC 103684.</title>
        <authorList>
            <person name="Ichikawa N."/>
            <person name="Sato H."/>
            <person name="Tonouchi N."/>
        </authorList>
    </citation>
    <scope>NUCLEOTIDE SEQUENCE</scope>
    <source>
        <strain evidence="1">NBRC 103684</strain>
    </source>
</reference>
<dbReference type="AlphaFoldDB" id="A0A9W6SEG8"/>
<dbReference type="EMBL" id="BSTK01000023">
    <property type="protein sequence ID" value="GLY91983.1"/>
    <property type="molecule type" value="Genomic_DNA"/>
</dbReference>
<organism evidence="1 2">
    <name type="scientific">Actinoallomurus iriomotensis</name>
    <dbReference type="NCBI Taxonomy" id="478107"/>
    <lineage>
        <taxon>Bacteria</taxon>
        <taxon>Bacillati</taxon>
        <taxon>Actinomycetota</taxon>
        <taxon>Actinomycetes</taxon>
        <taxon>Streptosporangiales</taxon>
        <taxon>Thermomonosporaceae</taxon>
        <taxon>Actinoallomurus</taxon>
    </lineage>
</organism>
<comment type="caution">
    <text evidence="1">The sequence shown here is derived from an EMBL/GenBank/DDBJ whole genome shotgun (WGS) entry which is preliminary data.</text>
</comment>
<protein>
    <submittedName>
        <fullName evidence="1">Uncharacterized protein</fullName>
    </submittedName>
</protein>
<evidence type="ECO:0000313" key="1">
    <source>
        <dbReference type="EMBL" id="GLY91983.1"/>
    </source>
</evidence>
<dbReference type="RefSeq" id="WP_285583915.1">
    <property type="nucleotide sequence ID" value="NZ_BSTK01000023.1"/>
</dbReference>
<accession>A0A9W6SEG8</accession>
<proteinExistence type="predicted"/>
<dbReference type="Proteomes" id="UP001165074">
    <property type="component" value="Unassembled WGS sequence"/>
</dbReference>
<name>A0A9W6SEG8_9ACTN</name>
<evidence type="ECO:0000313" key="2">
    <source>
        <dbReference type="Proteomes" id="UP001165074"/>
    </source>
</evidence>
<sequence>MKGFARREFQLVLLRRMADYQPDLVAGAMRSLDASRTEMRQVNARWQRILRSRAFPGGERRLRMVLGPPADGAERTLGDVTCRTDWWDLPLWPDLRFEALIGPDGAVLHEWLVRPEGASAPRIDGVADLRPWSCVVSDVAERFPPARHQADTVPSRWQVGFTAPGEGSAACSYVAHFVWGLLQTVERDSPRAVSP</sequence>